<feature type="compositionally biased region" description="Basic and acidic residues" evidence="5">
    <location>
        <begin position="157"/>
        <end position="173"/>
    </location>
</feature>
<dbReference type="InterPro" id="IPR036915">
    <property type="entry name" value="Cyclin-like_sf"/>
</dbReference>
<feature type="domain" description="Cyclin C-terminal" evidence="7">
    <location>
        <begin position="397"/>
        <end position="526"/>
    </location>
</feature>
<dbReference type="InterPro" id="IPR004367">
    <property type="entry name" value="Cyclin_C-dom"/>
</dbReference>
<dbReference type="Pfam" id="PF00134">
    <property type="entry name" value="Cyclin_N"/>
    <property type="match status" value="1"/>
</dbReference>
<feature type="compositionally biased region" description="Basic residues" evidence="5">
    <location>
        <begin position="178"/>
        <end position="190"/>
    </location>
</feature>
<dbReference type="PANTHER" id="PTHR10177">
    <property type="entry name" value="CYCLINS"/>
    <property type="match status" value="1"/>
</dbReference>
<evidence type="ECO:0000256" key="1">
    <source>
        <dbReference type="ARBA" id="ARBA00022618"/>
    </source>
</evidence>
<dbReference type="SMART" id="SM01332">
    <property type="entry name" value="Cyclin_C"/>
    <property type="match status" value="1"/>
</dbReference>
<reference evidence="8" key="1">
    <citation type="submission" date="2021-01" db="EMBL/GenBank/DDBJ databases">
        <authorList>
            <person name="Corre E."/>
            <person name="Pelletier E."/>
            <person name="Niang G."/>
            <person name="Scheremetjew M."/>
            <person name="Finn R."/>
            <person name="Kale V."/>
            <person name="Holt S."/>
            <person name="Cochrane G."/>
            <person name="Meng A."/>
            <person name="Brown T."/>
            <person name="Cohen L."/>
        </authorList>
    </citation>
    <scope>NUCLEOTIDE SEQUENCE</scope>
    <source>
        <strain evidence="8">308</strain>
    </source>
</reference>
<accession>A0A7S1B7K6</accession>
<dbReference type="AlphaFoldDB" id="A0A7S1B7K6"/>
<dbReference type="SUPFAM" id="SSF47954">
    <property type="entry name" value="Cyclin-like"/>
    <property type="match status" value="2"/>
</dbReference>
<dbReference type="SMART" id="SM00385">
    <property type="entry name" value="CYCLIN"/>
    <property type="match status" value="2"/>
</dbReference>
<proteinExistence type="inferred from homology"/>
<keyword evidence="2 4" id="KW-0195">Cyclin</keyword>
<evidence type="ECO:0000256" key="3">
    <source>
        <dbReference type="ARBA" id="ARBA00023306"/>
    </source>
</evidence>
<protein>
    <recommendedName>
        <fullName evidence="9">Cyclin N-terminal domain-containing protein</fullName>
    </recommendedName>
</protein>
<dbReference type="EMBL" id="HBFR01006514">
    <property type="protein sequence ID" value="CAD8877499.1"/>
    <property type="molecule type" value="Transcribed_RNA"/>
</dbReference>
<dbReference type="InterPro" id="IPR039361">
    <property type="entry name" value="Cyclin"/>
</dbReference>
<dbReference type="GO" id="GO:0051301">
    <property type="term" value="P:cell division"/>
    <property type="evidence" value="ECO:0007669"/>
    <property type="project" value="UniProtKB-KW"/>
</dbReference>
<feature type="domain" description="Cyclin-like" evidence="6">
    <location>
        <begin position="401"/>
        <end position="492"/>
    </location>
</feature>
<comment type="similarity">
    <text evidence="4">Belongs to the cyclin family.</text>
</comment>
<evidence type="ECO:0000256" key="2">
    <source>
        <dbReference type="ARBA" id="ARBA00023127"/>
    </source>
</evidence>
<feature type="domain" description="Cyclin-like" evidence="6">
    <location>
        <begin position="304"/>
        <end position="388"/>
    </location>
</feature>
<keyword evidence="3" id="KW-0131">Cell cycle</keyword>
<evidence type="ECO:0008006" key="9">
    <source>
        <dbReference type="Google" id="ProtNLM"/>
    </source>
</evidence>
<sequence>MANCCKSRSPIQPPRRSTRLSNATEISRIQTRHEKSSPVPEDQVALLTLQKSDFVVDGDGAMKRNEMGDFLRLTRQTPGPDNVQSFQPNHWVDQEGAESFLASKAENVEDRIAFSRMVTVEGVQDLDFMEDNKDAMLLKAKTSKTVNTRQCGAQKASKTDVVSKSEDLQRREGALSPNRRKGNNKRHYTRPRPDMSYETDEDKISSFRPKKSQRSTQRKNDVGNTPSSSLYRFARPADVPVLDSTIFIVPTDVQTSYLSSYGSDYYEKLLDAERCERVIEVKKNGGYMTRQPKLDLWMRSTLVDWLVELAGEYSLTPETLFLAVRLVDSTLDQITVNSPMLQCVGCAAMLISAKIEEVRAPTPDDFVYISDSTYTKREITDMELRICTIHSFRLRSVTPYHFLDRFLRASDLDGSKRHIIMEYMASYLLELSLLHYPFVEMKSSHVAAATVFLARLNLGIKDDKGRVWSTALEYYTGYGTSELEESVLQLHKVHYDAEPSEESNLKSIFFKYRSEKFAYVSRKTVMPVEIVKAEFRIC</sequence>
<evidence type="ECO:0000256" key="4">
    <source>
        <dbReference type="RuleBase" id="RU000383"/>
    </source>
</evidence>
<dbReference type="Pfam" id="PF02984">
    <property type="entry name" value="Cyclin_C"/>
    <property type="match status" value="1"/>
</dbReference>
<dbReference type="InterPro" id="IPR006671">
    <property type="entry name" value="Cyclin_N"/>
</dbReference>
<evidence type="ECO:0000313" key="8">
    <source>
        <dbReference type="EMBL" id="CAD8877499.1"/>
    </source>
</evidence>
<keyword evidence="1" id="KW-0132">Cell division</keyword>
<dbReference type="InterPro" id="IPR013763">
    <property type="entry name" value="Cyclin-like_dom"/>
</dbReference>
<organism evidence="8">
    <name type="scientific">Corethron hystrix</name>
    <dbReference type="NCBI Taxonomy" id="216773"/>
    <lineage>
        <taxon>Eukaryota</taxon>
        <taxon>Sar</taxon>
        <taxon>Stramenopiles</taxon>
        <taxon>Ochrophyta</taxon>
        <taxon>Bacillariophyta</taxon>
        <taxon>Coscinodiscophyceae</taxon>
        <taxon>Corethrophycidae</taxon>
        <taxon>Corethrales</taxon>
        <taxon>Corethraceae</taxon>
        <taxon>Corethron</taxon>
    </lineage>
</organism>
<feature type="region of interest" description="Disordered" evidence="5">
    <location>
        <begin position="144"/>
        <end position="230"/>
    </location>
</feature>
<dbReference type="FunFam" id="1.10.472.10:FF:000001">
    <property type="entry name" value="G2/mitotic-specific cyclin"/>
    <property type="match status" value="1"/>
</dbReference>
<dbReference type="Gene3D" id="1.10.472.10">
    <property type="entry name" value="Cyclin-like"/>
    <property type="match status" value="2"/>
</dbReference>
<evidence type="ECO:0000256" key="5">
    <source>
        <dbReference type="SAM" id="MobiDB-lite"/>
    </source>
</evidence>
<gene>
    <name evidence="8" type="ORF">CHYS00102_LOCUS4683</name>
</gene>
<evidence type="ECO:0000259" key="6">
    <source>
        <dbReference type="SMART" id="SM00385"/>
    </source>
</evidence>
<evidence type="ECO:0000259" key="7">
    <source>
        <dbReference type="SMART" id="SM01332"/>
    </source>
</evidence>
<name>A0A7S1B7K6_9STRA</name>
<feature type="compositionally biased region" description="Basic residues" evidence="5">
    <location>
        <begin position="208"/>
        <end position="217"/>
    </location>
</feature>
<feature type="region of interest" description="Disordered" evidence="5">
    <location>
        <begin position="1"/>
        <end position="23"/>
    </location>
</feature>